<sequence length="232" mass="25307">MSEAVGEKILVVDDAPQNVKLLRLILKDAGYRVVEAFSGPEAMDKLRAENPAAMILDVRMPGMSGYEVSRAVRADSEFATLPVIMVTALSMPEERIKGIESGATDFITKPFDKKELLARLHSSLSLVKAESRGSLDFLEEMVVITDPAWQILGISPTAADALGVTGQESAGSDLQRLLTEREASMPAETSDDGLIDFQMRSVDGRELIGRSNPVSDPREQLCLWVTILREST</sequence>
<protein>
    <submittedName>
        <fullName evidence="3">Response regulator receiver domain-containing protein</fullName>
    </submittedName>
</protein>
<proteinExistence type="predicted"/>
<dbReference type="InterPro" id="IPR011006">
    <property type="entry name" value="CheY-like_superfamily"/>
</dbReference>
<dbReference type="InterPro" id="IPR035965">
    <property type="entry name" value="PAS-like_dom_sf"/>
</dbReference>
<dbReference type="SUPFAM" id="SSF55785">
    <property type="entry name" value="PYP-like sensor domain (PAS domain)"/>
    <property type="match status" value="1"/>
</dbReference>
<feature type="domain" description="Response regulatory" evidence="2">
    <location>
        <begin position="7"/>
        <end position="120"/>
    </location>
</feature>
<keyword evidence="1" id="KW-0597">Phosphoprotein</keyword>
<dbReference type="AlphaFoldDB" id="A0A1G5Q2C5"/>
<dbReference type="EMBL" id="FMWD01000003">
    <property type="protein sequence ID" value="SCZ55696.1"/>
    <property type="molecule type" value="Genomic_DNA"/>
</dbReference>
<reference evidence="3 4" key="1">
    <citation type="submission" date="2016-10" db="EMBL/GenBank/DDBJ databases">
        <authorList>
            <person name="de Groot N.N."/>
        </authorList>
    </citation>
    <scope>NUCLEOTIDE SEQUENCE [LARGE SCALE GENOMIC DNA]</scope>
    <source>
        <strain evidence="3 4">HLD2</strain>
    </source>
</reference>
<dbReference type="STRING" id="415747.SAMN03097708_01180"/>
<evidence type="ECO:0000313" key="3">
    <source>
        <dbReference type="EMBL" id="SCZ55696.1"/>
    </source>
</evidence>
<dbReference type="InterPro" id="IPR050595">
    <property type="entry name" value="Bact_response_regulator"/>
</dbReference>
<organism evidence="3 4">
    <name type="scientific">Thiohalomonas denitrificans</name>
    <dbReference type="NCBI Taxonomy" id="415747"/>
    <lineage>
        <taxon>Bacteria</taxon>
        <taxon>Pseudomonadati</taxon>
        <taxon>Pseudomonadota</taxon>
        <taxon>Gammaproteobacteria</taxon>
        <taxon>Thiohalomonadales</taxon>
        <taxon>Thiohalomonadaceae</taxon>
        <taxon>Thiohalomonas</taxon>
    </lineage>
</organism>
<accession>A0A1G5Q2C5</accession>
<dbReference type="Gene3D" id="3.40.50.2300">
    <property type="match status" value="1"/>
</dbReference>
<dbReference type="SUPFAM" id="SSF52172">
    <property type="entry name" value="CheY-like"/>
    <property type="match status" value="1"/>
</dbReference>
<evidence type="ECO:0000256" key="1">
    <source>
        <dbReference type="ARBA" id="ARBA00022553"/>
    </source>
</evidence>
<dbReference type="InterPro" id="IPR001789">
    <property type="entry name" value="Sig_transdc_resp-reg_receiver"/>
</dbReference>
<gene>
    <name evidence="3" type="ORF">SAMN03097708_01180</name>
</gene>
<dbReference type="Proteomes" id="UP000199648">
    <property type="component" value="Unassembled WGS sequence"/>
</dbReference>
<keyword evidence="4" id="KW-1185">Reference proteome</keyword>
<dbReference type="GO" id="GO:0000160">
    <property type="term" value="P:phosphorelay signal transduction system"/>
    <property type="evidence" value="ECO:0007669"/>
    <property type="project" value="InterPro"/>
</dbReference>
<evidence type="ECO:0000313" key="4">
    <source>
        <dbReference type="Proteomes" id="UP000199648"/>
    </source>
</evidence>
<dbReference type="OrthoDB" id="9802066at2"/>
<dbReference type="SMART" id="SM00448">
    <property type="entry name" value="REC"/>
    <property type="match status" value="1"/>
</dbReference>
<dbReference type="PANTHER" id="PTHR44591:SF3">
    <property type="entry name" value="RESPONSE REGULATORY DOMAIN-CONTAINING PROTEIN"/>
    <property type="match status" value="1"/>
</dbReference>
<dbReference type="PANTHER" id="PTHR44591">
    <property type="entry name" value="STRESS RESPONSE REGULATOR PROTEIN 1"/>
    <property type="match status" value="1"/>
</dbReference>
<dbReference type="RefSeq" id="WP_092993883.1">
    <property type="nucleotide sequence ID" value="NZ_FMWD01000003.1"/>
</dbReference>
<name>A0A1G5Q2C5_9GAMM</name>
<evidence type="ECO:0000259" key="2">
    <source>
        <dbReference type="SMART" id="SM00448"/>
    </source>
</evidence>
<dbReference type="Pfam" id="PF00072">
    <property type="entry name" value="Response_reg"/>
    <property type="match status" value="1"/>
</dbReference>